<protein>
    <submittedName>
        <fullName evidence="2">Uncharacterized protein</fullName>
    </submittedName>
</protein>
<organism evidence="1 2">
    <name type="scientific">Romanomermis culicivorax</name>
    <name type="common">Nematode worm</name>
    <dbReference type="NCBI Taxonomy" id="13658"/>
    <lineage>
        <taxon>Eukaryota</taxon>
        <taxon>Metazoa</taxon>
        <taxon>Ecdysozoa</taxon>
        <taxon>Nematoda</taxon>
        <taxon>Enoplea</taxon>
        <taxon>Dorylaimia</taxon>
        <taxon>Mermithida</taxon>
        <taxon>Mermithoidea</taxon>
        <taxon>Mermithidae</taxon>
        <taxon>Romanomermis</taxon>
    </lineage>
</organism>
<reference evidence="2" key="1">
    <citation type="submission" date="2022-11" db="UniProtKB">
        <authorList>
            <consortium name="WormBaseParasite"/>
        </authorList>
    </citation>
    <scope>IDENTIFICATION</scope>
</reference>
<sequence>MLAYLFGDLRVLTLSPPSVALPEAKYSSTLYVFKSVGCDDDAGFSSSSSSSLACKVKRAFFRRDLYSMPEISVKSCSTITNKILADVRKKTFGT</sequence>
<evidence type="ECO:0000313" key="2">
    <source>
        <dbReference type="WBParaSite" id="nRc.2.0.1.t14411-RA"/>
    </source>
</evidence>
<dbReference type="AlphaFoldDB" id="A0A915IK66"/>
<keyword evidence="1" id="KW-1185">Reference proteome</keyword>
<proteinExistence type="predicted"/>
<evidence type="ECO:0000313" key="1">
    <source>
        <dbReference type="Proteomes" id="UP000887565"/>
    </source>
</evidence>
<dbReference type="Proteomes" id="UP000887565">
    <property type="component" value="Unplaced"/>
</dbReference>
<dbReference type="WBParaSite" id="nRc.2.0.1.t14411-RA">
    <property type="protein sequence ID" value="nRc.2.0.1.t14411-RA"/>
    <property type="gene ID" value="nRc.2.0.1.g14411"/>
</dbReference>
<name>A0A915IK66_ROMCU</name>
<accession>A0A915IK66</accession>